<evidence type="ECO:0000313" key="2">
    <source>
        <dbReference type="Proteomes" id="UP001178507"/>
    </source>
</evidence>
<proteinExistence type="predicted"/>
<dbReference type="Proteomes" id="UP001178507">
    <property type="component" value="Unassembled WGS sequence"/>
</dbReference>
<protein>
    <submittedName>
        <fullName evidence="1">Uncharacterized protein</fullName>
    </submittedName>
</protein>
<dbReference type="AlphaFoldDB" id="A0AA36ILT9"/>
<comment type="caution">
    <text evidence="1">The sequence shown here is derived from an EMBL/GenBank/DDBJ whole genome shotgun (WGS) entry which is preliminary data.</text>
</comment>
<gene>
    <name evidence="1" type="ORF">EVOR1521_LOCUS14788</name>
</gene>
<reference evidence="1" key="1">
    <citation type="submission" date="2023-08" db="EMBL/GenBank/DDBJ databases">
        <authorList>
            <person name="Chen Y."/>
            <person name="Shah S."/>
            <person name="Dougan E. K."/>
            <person name="Thang M."/>
            <person name="Chan C."/>
        </authorList>
    </citation>
    <scope>NUCLEOTIDE SEQUENCE</scope>
</reference>
<name>A0AA36ILT9_9DINO</name>
<dbReference type="EMBL" id="CAUJNA010001802">
    <property type="protein sequence ID" value="CAJ1389093.1"/>
    <property type="molecule type" value="Genomic_DNA"/>
</dbReference>
<organism evidence="1 2">
    <name type="scientific">Effrenium voratum</name>
    <dbReference type="NCBI Taxonomy" id="2562239"/>
    <lineage>
        <taxon>Eukaryota</taxon>
        <taxon>Sar</taxon>
        <taxon>Alveolata</taxon>
        <taxon>Dinophyceae</taxon>
        <taxon>Suessiales</taxon>
        <taxon>Symbiodiniaceae</taxon>
        <taxon>Effrenium</taxon>
    </lineage>
</organism>
<evidence type="ECO:0000313" key="1">
    <source>
        <dbReference type="EMBL" id="CAJ1389093.1"/>
    </source>
</evidence>
<sequence>MDRGFPDFDLDAGDLGGNLSWEEPLELELLEFYNVYMAIAVEDSDSTADEHQSFTSRSFLGAVPKGTKEFLIPPETALGNFTHFLVYLHSALAEQTTPSSSSEAPEETLNW</sequence>
<keyword evidence="2" id="KW-1185">Reference proteome</keyword>
<accession>A0AA36ILT9</accession>